<proteinExistence type="predicted"/>
<keyword evidence="1" id="KW-0418">Kinase</keyword>
<organism evidence="1 2">
    <name type="scientific">Morella rubra</name>
    <name type="common">Chinese bayberry</name>
    <dbReference type="NCBI Taxonomy" id="262757"/>
    <lineage>
        <taxon>Eukaryota</taxon>
        <taxon>Viridiplantae</taxon>
        <taxon>Streptophyta</taxon>
        <taxon>Embryophyta</taxon>
        <taxon>Tracheophyta</taxon>
        <taxon>Spermatophyta</taxon>
        <taxon>Magnoliopsida</taxon>
        <taxon>eudicotyledons</taxon>
        <taxon>Gunneridae</taxon>
        <taxon>Pentapetalae</taxon>
        <taxon>rosids</taxon>
        <taxon>fabids</taxon>
        <taxon>Fagales</taxon>
        <taxon>Myricaceae</taxon>
        <taxon>Morella</taxon>
    </lineage>
</organism>
<dbReference type="OrthoDB" id="1913205at2759"/>
<dbReference type="InterPro" id="IPR044699">
    <property type="entry name" value="MAKR6"/>
</dbReference>
<dbReference type="Proteomes" id="UP000516437">
    <property type="component" value="Chromosome 3"/>
</dbReference>
<keyword evidence="2" id="KW-1185">Reference proteome</keyword>
<dbReference type="PANTHER" id="PTHR34576">
    <property type="entry name" value="MEMBRANE-ASSOCIATED KINASE REGULATOR 6-RELATED"/>
    <property type="match status" value="1"/>
</dbReference>
<accession>A0A6A1W2R4</accession>
<reference evidence="1 2" key="1">
    <citation type="journal article" date="2019" name="Plant Biotechnol. J.">
        <title>The red bayberry genome and genetic basis of sex determination.</title>
        <authorList>
            <person name="Jia H.M."/>
            <person name="Jia H.J."/>
            <person name="Cai Q.L."/>
            <person name="Wang Y."/>
            <person name="Zhao H.B."/>
            <person name="Yang W.F."/>
            <person name="Wang G.Y."/>
            <person name="Li Y.H."/>
            <person name="Zhan D.L."/>
            <person name="Shen Y.T."/>
            <person name="Niu Q.F."/>
            <person name="Chang L."/>
            <person name="Qiu J."/>
            <person name="Zhao L."/>
            <person name="Xie H.B."/>
            <person name="Fu W.Y."/>
            <person name="Jin J."/>
            <person name="Li X.W."/>
            <person name="Jiao Y."/>
            <person name="Zhou C.C."/>
            <person name="Tu T."/>
            <person name="Chai C.Y."/>
            <person name="Gao J.L."/>
            <person name="Fan L.J."/>
            <person name="van de Weg E."/>
            <person name="Wang J.Y."/>
            <person name="Gao Z.S."/>
        </authorList>
    </citation>
    <scope>NUCLEOTIDE SEQUENCE [LARGE SCALE GENOMIC DNA]</scope>
    <source>
        <tissue evidence="1">Leaves</tissue>
    </source>
</reference>
<dbReference type="GO" id="GO:0016301">
    <property type="term" value="F:kinase activity"/>
    <property type="evidence" value="ECO:0007669"/>
    <property type="project" value="UniProtKB-KW"/>
</dbReference>
<dbReference type="PANTHER" id="PTHR34576:SF14">
    <property type="entry name" value="MEMBRANE-ASSOCIATED KINASE REGULATOR 6"/>
    <property type="match status" value="1"/>
</dbReference>
<dbReference type="EMBL" id="RXIC02000021">
    <property type="protein sequence ID" value="KAB1219522.1"/>
    <property type="molecule type" value="Genomic_DNA"/>
</dbReference>
<evidence type="ECO:0000313" key="2">
    <source>
        <dbReference type="Proteomes" id="UP000516437"/>
    </source>
</evidence>
<keyword evidence="1" id="KW-0808">Transferase</keyword>
<protein>
    <submittedName>
        <fullName evidence="1">Putative membrane-associated kinase regulator 6</fullName>
    </submittedName>
</protein>
<dbReference type="AlphaFoldDB" id="A0A6A1W2R4"/>
<evidence type="ECO:0000313" key="1">
    <source>
        <dbReference type="EMBL" id="KAB1219522.1"/>
    </source>
</evidence>
<name>A0A6A1W2R4_9ROSI</name>
<sequence>METSQPLATESFSYSWLSNVKPPSDGLDIPFRASPDCTHEATSKELHYKTKETEETHNFDFAIPISQSLPLVHADELFSNGTIKPVFVHPSRIESPRAAVNINSVVPFSSSSSRTQPIPTCQVNGHFLRRWKIRWRRILGKCYGFIGPLRHRVRCSRKCPKVDDIDRRVPEVQSWRNSLQASPQRSTVYSAGGRCDMESSIYEAVLHCKKSIGLLMLLVSLLSQLNSTL</sequence>
<gene>
    <name evidence="1" type="ORF">CJ030_MR3G012318</name>
</gene>
<comment type="caution">
    <text evidence="1">The sequence shown here is derived from an EMBL/GenBank/DDBJ whole genome shotgun (WGS) entry which is preliminary data.</text>
</comment>